<evidence type="ECO:0000256" key="2">
    <source>
        <dbReference type="ARBA" id="ARBA00022692"/>
    </source>
</evidence>
<feature type="transmembrane region" description="Helical" evidence="5">
    <location>
        <begin position="193"/>
        <end position="209"/>
    </location>
</feature>
<keyword evidence="2 5" id="KW-0812">Transmembrane</keyword>
<evidence type="ECO:0000313" key="8">
    <source>
        <dbReference type="Proteomes" id="UP000718451"/>
    </source>
</evidence>
<sequence length="435" mass="50833">MKFRISNIINFKFSRAKLVSLVLLLVVVSLPWSEKLNTYAIGLLIAVALYLLYLFKSFKKSRFKIFVVGASIFLISLLWLINTYNLSEGLFYLERTSSGILFPLVFLIIPTTLIQRDLILKGFAISVCFRYLYMLLLNLDYELVFIPDYWLEFLLQLNQLYLESDLHPSYFSVFIGFSGLIALYFFLQDKKRIIWLFIFLTLTGFNLTLAAKMPLAAYFITLFSYLIFRTLSLKKGKKKNFQLVLMAMTAGLLLIGLIKIPNFILQDAYNYYNLIAKNKQQDNVFDFDKLGNGTDFETWEKTNRVFIWATATKVISDNWLFGVGTGDVNDKLNDYYLASGFEYLERKNTNTHSQPLDFLLRFGVLGTFLILLAFIFFFKVIKTNNYVLYGIFMFFFVFAFLTENLLNRQLGIVFFHFFNNFFMNTAQRTVDLKKV</sequence>
<feature type="transmembrane region" description="Helical" evidence="5">
    <location>
        <begin position="39"/>
        <end position="56"/>
    </location>
</feature>
<reference evidence="7 8" key="1">
    <citation type="submission" date="2020-04" db="EMBL/GenBank/DDBJ databases">
        <authorList>
            <person name="Yoon J."/>
        </authorList>
    </citation>
    <scope>NUCLEOTIDE SEQUENCE [LARGE SCALE GENOMIC DNA]</scope>
    <source>
        <strain evidence="7 8">DJ-13</strain>
    </source>
</reference>
<evidence type="ECO:0000259" key="6">
    <source>
        <dbReference type="Pfam" id="PF04932"/>
    </source>
</evidence>
<dbReference type="PANTHER" id="PTHR37422:SF13">
    <property type="entry name" value="LIPOPOLYSACCHARIDE BIOSYNTHESIS PROTEIN PA4999-RELATED"/>
    <property type="match status" value="1"/>
</dbReference>
<dbReference type="PANTHER" id="PTHR37422">
    <property type="entry name" value="TEICHURONIC ACID BIOSYNTHESIS PROTEIN TUAE"/>
    <property type="match status" value="1"/>
</dbReference>
<feature type="transmembrane region" description="Helical" evidence="5">
    <location>
        <begin position="131"/>
        <end position="150"/>
    </location>
</feature>
<gene>
    <name evidence="7" type="ORF">HCU67_04495</name>
</gene>
<keyword evidence="7" id="KW-0436">Ligase</keyword>
<comment type="caution">
    <text evidence="7">The sequence shown here is derived from an EMBL/GenBank/DDBJ whole genome shotgun (WGS) entry which is preliminary data.</text>
</comment>
<evidence type="ECO:0000313" key="7">
    <source>
        <dbReference type="EMBL" id="NKI31192.1"/>
    </source>
</evidence>
<feature type="transmembrane region" description="Helical" evidence="5">
    <location>
        <begin position="215"/>
        <end position="231"/>
    </location>
</feature>
<feature type="transmembrane region" description="Helical" evidence="5">
    <location>
        <begin position="63"/>
        <end position="81"/>
    </location>
</feature>
<keyword evidence="8" id="KW-1185">Reference proteome</keyword>
<accession>A0ABX1GMP2</accession>
<evidence type="ECO:0000256" key="3">
    <source>
        <dbReference type="ARBA" id="ARBA00022989"/>
    </source>
</evidence>
<protein>
    <submittedName>
        <fullName evidence="7">O-antigen ligase family protein</fullName>
    </submittedName>
</protein>
<dbReference type="Proteomes" id="UP000718451">
    <property type="component" value="Unassembled WGS sequence"/>
</dbReference>
<evidence type="ECO:0000256" key="4">
    <source>
        <dbReference type="ARBA" id="ARBA00023136"/>
    </source>
</evidence>
<keyword evidence="4 5" id="KW-0472">Membrane</keyword>
<dbReference type="InterPro" id="IPR007016">
    <property type="entry name" value="O-antigen_ligase-rel_domated"/>
</dbReference>
<dbReference type="InterPro" id="IPR051533">
    <property type="entry name" value="WaaL-like"/>
</dbReference>
<dbReference type="Pfam" id="PF04932">
    <property type="entry name" value="Wzy_C"/>
    <property type="match status" value="1"/>
</dbReference>
<feature type="transmembrane region" description="Helical" evidence="5">
    <location>
        <begin position="243"/>
        <end position="264"/>
    </location>
</feature>
<feature type="transmembrane region" description="Helical" evidence="5">
    <location>
        <begin position="101"/>
        <end position="119"/>
    </location>
</feature>
<feature type="transmembrane region" description="Helical" evidence="5">
    <location>
        <begin position="358"/>
        <end position="378"/>
    </location>
</feature>
<comment type="subcellular location">
    <subcellularLocation>
        <location evidence="1">Membrane</location>
        <topology evidence="1">Multi-pass membrane protein</topology>
    </subcellularLocation>
</comment>
<proteinExistence type="predicted"/>
<dbReference type="EMBL" id="JAAWWL010000001">
    <property type="protein sequence ID" value="NKI31192.1"/>
    <property type="molecule type" value="Genomic_DNA"/>
</dbReference>
<evidence type="ECO:0000256" key="5">
    <source>
        <dbReference type="SAM" id="Phobius"/>
    </source>
</evidence>
<name>A0ABX1GMP2_9FLAO</name>
<organism evidence="7 8">
    <name type="scientific">Croceivirga thetidis</name>
    <dbReference type="NCBI Taxonomy" id="2721623"/>
    <lineage>
        <taxon>Bacteria</taxon>
        <taxon>Pseudomonadati</taxon>
        <taxon>Bacteroidota</taxon>
        <taxon>Flavobacteriia</taxon>
        <taxon>Flavobacteriales</taxon>
        <taxon>Flavobacteriaceae</taxon>
        <taxon>Croceivirga</taxon>
    </lineage>
</organism>
<feature type="transmembrane region" description="Helical" evidence="5">
    <location>
        <begin position="170"/>
        <end position="186"/>
    </location>
</feature>
<evidence type="ECO:0000256" key="1">
    <source>
        <dbReference type="ARBA" id="ARBA00004141"/>
    </source>
</evidence>
<feature type="domain" description="O-antigen ligase-related" evidence="6">
    <location>
        <begin position="198"/>
        <end position="371"/>
    </location>
</feature>
<keyword evidence="3 5" id="KW-1133">Transmembrane helix</keyword>
<dbReference type="RefSeq" id="WP_168551378.1">
    <property type="nucleotide sequence ID" value="NZ_JAAWWL010000001.1"/>
</dbReference>
<feature type="transmembrane region" description="Helical" evidence="5">
    <location>
        <begin position="385"/>
        <end position="402"/>
    </location>
</feature>
<dbReference type="GO" id="GO:0016874">
    <property type="term" value="F:ligase activity"/>
    <property type="evidence" value="ECO:0007669"/>
    <property type="project" value="UniProtKB-KW"/>
</dbReference>